<name>A0A0F9N5L8_9ZZZZ</name>
<dbReference type="AlphaFoldDB" id="A0A0F9N5L8"/>
<proteinExistence type="predicted"/>
<gene>
    <name evidence="1" type="ORF">LCGC14_1070210</name>
</gene>
<accession>A0A0F9N5L8</accession>
<comment type="caution">
    <text evidence="1">The sequence shown here is derived from an EMBL/GenBank/DDBJ whole genome shotgun (WGS) entry which is preliminary data.</text>
</comment>
<evidence type="ECO:0000313" key="1">
    <source>
        <dbReference type="EMBL" id="KKN07137.1"/>
    </source>
</evidence>
<reference evidence="1" key="1">
    <citation type="journal article" date="2015" name="Nature">
        <title>Complex archaea that bridge the gap between prokaryotes and eukaryotes.</title>
        <authorList>
            <person name="Spang A."/>
            <person name="Saw J.H."/>
            <person name="Jorgensen S.L."/>
            <person name="Zaremba-Niedzwiedzka K."/>
            <person name="Martijn J."/>
            <person name="Lind A.E."/>
            <person name="van Eijk R."/>
            <person name="Schleper C."/>
            <person name="Guy L."/>
            <person name="Ettema T.J."/>
        </authorList>
    </citation>
    <scope>NUCLEOTIDE SEQUENCE</scope>
</reference>
<sequence length="44" mass="4805">MAKKKTGTGKIIFALILAGAASVGLAYALKKKKFDVEFTNMHEY</sequence>
<organism evidence="1">
    <name type="scientific">marine sediment metagenome</name>
    <dbReference type="NCBI Taxonomy" id="412755"/>
    <lineage>
        <taxon>unclassified sequences</taxon>
        <taxon>metagenomes</taxon>
        <taxon>ecological metagenomes</taxon>
    </lineage>
</organism>
<dbReference type="EMBL" id="LAZR01004603">
    <property type="protein sequence ID" value="KKN07137.1"/>
    <property type="molecule type" value="Genomic_DNA"/>
</dbReference>
<protein>
    <submittedName>
        <fullName evidence="1">Uncharacterized protein</fullName>
    </submittedName>
</protein>